<dbReference type="RefSeq" id="WP_201310429.1">
    <property type="nucleotide sequence ID" value="NZ_BLYI01000027.1"/>
</dbReference>
<evidence type="ECO:0000313" key="2">
    <source>
        <dbReference type="EMBL" id="GFO84704.1"/>
    </source>
</evidence>
<comment type="caution">
    <text evidence="2">The sequence shown here is derived from an EMBL/GenBank/DDBJ whole genome shotgun (WGS) entry which is preliminary data.</text>
</comment>
<dbReference type="AlphaFoldDB" id="A0A916QA74"/>
<keyword evidence="1" id="KW-0812">Transmembrane</keyword>
<keyword evidence="1" id="KW-1133">Transmembrane helix</keyword>
<accession>A0A916QA74</accession>
<keyword evidence="3" id="KW-1185">Reference proteome</keyword>
<proteinExistence type="predicted"/>
<gene>
    <name evidence="2" type="ORF">ANBU17_10510</name>
</gene>
<dbReference type="Proteomes" id="UP000613208">
    <property type="component" value="Unassembled WGS sequence"/>
</dbReference>
<keyword evidence="1" id="KW-0472">Membrane</keyword>
<sequence>MKFDPILFLTIMLIPLTMIGFGFYFFKRGPQTINGFFGYRTSRSMKNQDTWRFAHKHCGRIWMIWGTVLLAASTAAFLYGSLASHPLFSITDDHIFFLQVLVLILSILPTEVALRKNFDKNGNRRYVTGKKF</sequence>
<feature type="transmembrane region" description="Helical" evidence="1">
    <location>
        <begin position="6"/>
        <end position="26"/>
    </location>
</feature>
<protein>
    <recommendedName>
        <fullName evidence="4">SdpI family protein</fullName>
    </recommendedName>
</protein>
<feature type="transmembrane region" description="Helical" evidence="1">
    <location>
        <begin position="94"/>
        <end position="114"/>
    </location>
</feature>
<evidence type="ECO:0008006" key="4">
    <source>
        <dbReference type="Google" id="ProtNLM"/>
    </source>
</evidence>
<organism evidence="2 3">
    <name type="scientific">Anaerostipes butyraticus</name>
    <dbReference type="NCBI Taxonomy" id="645466"/>
    <lineage>
        <taxon>Bacteria</taxon>
        <taxon>Bacillati</taxon>
        <taxon>Bacillota</taxon>
        <taxon>Clostridia</taxon>
        <taxon>Lachnospirales</taxon>
        <taxon>Lachnospiraceae</taxon>
        <taxon>Anaerostipes</taxon>
    </lineage>
</organism>
<feature type="transmembrane region" description="Helical" evidence="1">
    <location>
        <begin position="61"/>
        <end position="82"/>
    </location>
</feature>
<evidence type="ECO:0000313" key="3">
    <source>
        <dbReference type="Proteomes" id="UP000613208"/>
    </source>
</evidence>
<dbReference type="InterPro" id="IPR025962">
    <property type="entry name" value="SdpI/YhfL"/>
</dbReference>
<evidence type="ECO:0000256" key="1">
    <source>
        <dbReference type="SAM" id="Phobius"/>
    </source>
</evidence>
<dbReference type="Pfam" id="PF13630">
    <property type="entry name" value="SdpI"/>
    <property type="match status" value="1"/>
</dbReference>
<dbReference type="EMBL" id="BLYI01000027">
    <property type="protein sequence ID" value="GFO84704.1"/>
    <property type="molecule type" value="Genomic_DNA"/>
</dbReference>
<reference evidence="2" key="1">
    <citation type="submission" date="2020-06" db="EMBL/GenBank/DDBJ databases">
        <title>Characterization of fructooligosaccharide metabolism and fructooligosaccharide-degrading enzymes in human commensal butyrate producers.</title>
        <authorList>
            <person name="Tanno H."/>
            <person name="Fujii T."/>
            <person name="Hirano K."/>
            <person name="Maeno S."/>
            <person name="Tonozuka T."/>
            <person name="Sakamoto M."/>
            <person name="Ohkuma M."/>
            <person name="Tochio T."/>
            <person name="Endo A."/>
        </authorList>
    </citation>
    <scope>NUCLEOTIDE SEQUENCE</scope>
    <source>
        <strain evidence="2">JCM 17466</strain>
    </source>
</reference>
<name>A0A916QA74_9FIRM</name>